<evidence type="ECO:0000256" key="1">
    <source>
        <dbReference type="ARBA" id="ARBA00010641"/>
    </source>
</evidence>
<dbReference type="EMBL" id="FMIA01000002">
    <property type="protein sequence ID" value="SCL48639.1"/>
    <property type="molecule type" value="Genomic_DNA"/>
</dbReference>
<dbReference type="PANTHER" id="PTHR43133:SF57">
    <property type="entry name" value="RNA POLYMERASE SIGMA-70 FACTOR"/>
    <property type="match status" value="1"/>
</dbReference>
<dbReference type="PANTHER" id="PTHR43133">
    <property type="entry name" value="RNA POLYMERASE ECF-TYPE SIGMA FACTO"/>
    <property type="match status" value="1"/>
</dbReference>
<keyword evidence="3" id="KW-0731">Sigma factor</keyword>
<dbReference type="InterPro" id="IPR013324">
    <property type="entry name" value="RNA_pol_sigma_r3/r4-like"/>
</dbReference>
<dbReference type="InterPro" id="IPR014284">
    <property type="entry name" value="RNA_pol_sigma-70_dom"/>
</dbReference>
<name>A0A1C6U442_9ACTN</name>
<gene>
    <name evidence="6" type="ORF">GA0070617_0934</name>
</gene>
<dbReference type="SUPFAM" id="SSF88946">
    <property type="entry name" value="Sigma2 domain of RNA polymerase sigma factors"/>
    <property type="match status" value="1"/>
</dbReference>
<evidence type="ECO:0000259" key="5">
    <source>
        <dbReference type="Pfam" id="PF04542"/>
    </source>
</evidence>
<dbReference type="Gene3D" id="1.10.10.10">
    <property type="entry name" value="Winged helix-like DNA-binding domain superfamily/Winged helix DNA-binding domain"/>
    <property type="match status" value="1"/>
</dbReference>
<organism evidence="6 7">
    <name type="scientific">Micromonospora yangpuensis</name>
    <dbReference type="NCBI Taxonomy" id="683228"/>
    <lineage>
        <taxon>Bacteria</taxon>
        <taxon>Bacillati</taxon>
        <taxon>Actinomycetota</taxon>
        <taxon>Actinomycetes</taxon>
        <taxon>Micromonosporales</taxon>
        <taxon>Micromonosporaceae</taxon>
        <taxon>Micromonospora</taxon>
    </lineage>
</organism>
<dbReference type="InterPro" id="IPR036388">
    <property type="entry name" value="WH-like_DNA-bd_sf"/>
</dbReference>
<keyword evidence="4" id="KW-0804">Transcription</keyword>
<protein>
    <submittedName>
        <fullName evidence="6">RNA polymerase sigma-70 factor, ECF subfamily</fullName>
    </submittedName>
</protein>
<dbReference type="OrthoDB" id="261230at2"/>
<feature type="domain" description="RNA polymerase sigma-70 region 2" evidence="5">
    <location>
        <begin position="37"/>
        <end position="106"/>
    </location>
</feature>
<dbReference type="InterPro" id="IPR039425">
    <property type="entry name" value="RNA_pol_sigma-70-like"/>
</dbReference>
<evidence type="ECO:0000256" key="2">
    <source>
        <dbReference type="ARBA" id="ARBA00023015"/>
    </source>
</evidence>
<dbReference type="SUPFAM" id="SSF88659">
    <property type="entry name" value="Sigma3 and sigma4 domains of RNA polymerase sigma factors"/>
    <property type="match status" value="1"/>
</dbReference>
<dbReference type="InterPro" id="IPR013325">
    <property type="entry name" value="RNA_pol_sigma_r2"/>
</dbReference>
<keyword evidence="7" id="KW-1185">Reference proteome</keyword>
<proteinExistence type="inferred from homology"/>
<sequence length="214" mass="24969">MTTPTGNPRHHEHDDRPPEWDLVRRAQHGDRDAFGQLYQHHHNRVLGHVTARVGSHQRHLAEDITAETFLRAWKNLHQYTQPRRPIIAWLHTIAHRLVLDHARARRNRPEHPAGLTDDYHATENHHTTSAEAAVIAKYDLQQALTAYQHLDPRHRTCLHLRHWRGLTVPQTAMALHTTIDNVQHLEATATHAITQHRTTDIPLPHWHPGHHQRR</sequence>
<dbReference type="GO" id="GO:0016987">
    <property type="term" value="F:sigma factor activity"/>
    <property type="evidence" value="ECO:0007669"/>
    <property type="project" value="UniProtKB-KW"/>
</dbReference>
<dbReference type="Proteomes" id="UP000198937">
    <property type="component" value="Unassembled WGS sequence"/>
</dbReference>
<evidence type="ECO:0000256" key="4">
    <source>
        <dbReference type="ARBA" id="ARBA00023163"/>
    </source>
</evidence>
<dbReference type="AlphaFoldDB" id="A0A1C6U442"/>
<dbReference type="InterPro" id="IPR007627">
    <property type="entry name" value="RNA_pol_sigma70_r2"/>
</dbReference>
<dbReference type="NCBIfam" id="TIGR02937">
    <property type="entry name" value="sigma70-ECF"/>
    <property type="match status" value="1"/>
</dbReference>
<dbReference type="RefSeq" id="WP_091434245.1">
    <property type="nucleotide sequence ID" value="NZ_BMMJ01000001.1"/>
</dbReference>
<reference evidence="7" key="1">
    <citation type="submission" date="2016-06" db="EMBL/GenBank/DDBJ databases">
        <authorList>
            <person name="Varghese N."/>
            <person name="Submissions Spin"/>
        </authorList>
    </citation>
    <scope>NUCLEOTIDE SEQUENCE [LARGE SCALE GENOMIC DNA]</scope>
    <source>
        <strain evidence="7">DSM 45577</strain>
    </source>
</reference>
<keyword evidence="2" id="KW-0805">Transcription regulation</keyword>
<evidence type="ECO:0000256" key="3">
    <source>
        <dbReference type="ARBA" id="ARBA00023082"/>
    </source>
</evidence>
<dbReference type="Pfam" id="PF04542">
    <property type="entry name" value="Sigma70_r2"/>
    <property type="match status" value="1"/>
</dbReference>
<evidence type="ECO:0000313" key="7">
    <source>
        <dbReference type="Proteomes" id="UP000198937"/>
    </source>
</evidence>
<dbReference type="Gene3D" id="1.10.1740.10">
    <property type="match status" value="1"/>
</dbReference>
<comment type="similarity">
    <text evidence="1">Belongs to the sigma-70 factor family. ECF subfamily.</text>
</comment>
<dbReference type="STRING" id="683228.GA0070617_0934"/>
<accession>A0A1C6U442</accession>
<dbReference type="GO" id="GO:0006352">
    <property type="term" value="P:DNA-templated transcription initiation"/>
    <property type="evidence" value="ECO:0007669"/>
    <property type="project" value="InterPro"/>
</dbReference>
<evidence type="ECO:0000313" key="6">
    <source>
        <dbReference type="EMBL" id="SCL48639.1"/>
    </source>
</evidence>